<evidence type="ECO:0000256" key="1">
    <source>
        <dbReference type="SAM" id="Phobius"/>
    </source>
</evidence>
<feature type="transmembrane region" description="Helical" evidence="1">
    <location>
        <begin position="59"/>
        <end position="76"/>
    </location>
</feature>
<protein>
    <submittedName>
        <fullName evidence="2">Gustatory receptor</fullName>
    </submittedName>
</protein>
<evidence type="ECO:0000313" key="2">
    <source>
        <dbReference type="EMBL" id="KAF0749859.1"/>
    </source>
</evidence>
<dbReference type="EMBL" id="VUJU01005941">
    <property type="protein sequence ID" value="KAF0749859.1"/>
    <property type="molecule type" value="Genomic_DNA"/>
</dbReference>
<feature type="transmembrane region" description="Helical" evidence="1">
    <location>
        <begin position="171"/>
        <end position="194"/>
    </location>
</feature>
<keyword evidence="2" id="KW-0675">Receptor</keyword>
<dbReference type="OrthoDB" id="6625323at2759"/>
<feature type="transmembrane region" description="Helical" evidence="1">
    <location>
        <begin position="323"/>
        <end position="342"/>
    </location>
</feature>
<dbReference type="Proteomes" id="UP000478052">
    <property type="component" value="Unassembled WGS sequence"/>
</dbReference>
<name>A0A6G0Y6D8_APHCR</name>
<keyword evidence="1" id="KW-0472">Membrane</keyword>
<accession>A0A6G0Y6D8</accession>
<keyword evidence="1" id="KW-0812">Transmembrane</keyword>
<organism evidence="2 3">
    <name type="scientific">Aphis craccivora</name>
    <name type="common">Cowpea aphid</name>
    <dbReference type="NCBI Taxonomy" id="307492"/>
    <lineage>
        <taxon>Eukaryota</taxon>
        <taxon>Metazoa</taxon>
        <taxon>Ecdysozoa</taxon>
        <taxon>Arthropoda</taxon>
        <taxon>Hexapoda</taxon>
        <taxon>Insecta</taxon>
        <taxon>Pterygota</taxon>
        <taxon>Neoptera</taxon>
        <taxon>Paraneoptera</taxon>
        <taxon>Hemiptera</taxon>
        <taxon>Sternorrhyncha</taxon>
        <taxon>Aphidomorpha</taxon>
        <taxon>Aphidoidea</taxon>
        <taxon>Aphididae</taxon>
        <taxon>Aphidini</taxon>
        <taxon>Aphis</taxon>
        <taxon>Aphis</taxon>
    </lineage>
</organism>
<feature type="transmembrane region" description="Helical" evidence="1">
    <location>
        <begin position="255"/>
        <end position="275"/>
    </location>
</feature>
<feature type="transmembrane region" description="Helical" evidence="1">
    <location>
        <begin position="396"/>
        <end position="417"/>
    </location>
</feature>
<keyword evidence="1" id="KW-1133">Transmembrane helix</keyword>
<feature type="transmembrane region" description="Helical" evidence="1">
    <location>
        <begin position="137"/>
        <end position="159"/>
    </location>
</feature>
<evidence type="ECO:0000313" key="3">
    <source>
        <dbReference type="Proteomes" id="UP000478052"/>
    </source>
</evidence>
<feature type="transmembrane region" description="Helical" evidence="1">
    <location>
        <begin position="88"/>
        <end position="109"/>
    </location>
</feature>
<reference evidence="2 3" key="1">
    <citation type="submission" date="2019-08" db="EMBL/GenBank/DDBJ databases">
        <title>Whole genome of Aphis craccivora.</title>
        <authorList>
            <person name="Voronova N.V."/>
            <person name="Shulinski R.S."/>
            <person name="Bandarenka Y.V."/>
            <person name="Zhorov D.G."/>
            <person name="Warner D."/>
        </authorList>
    </citation>
    <scope>NUCLEOTIDE SEQUENCE [LARGE SCALE GENOMIC DNA]</scope>
    <source>
        <strain evidence="2">180601</strain>
        <tissue evidence="2">Whole Body</tissue>
    </source>
</reference>
<comment type="caution">
    <text evidence="2">The sequence shown here is derived from an EMBL/GenBank/DDBJ whole genome shotgun (WGS) entry which is preliminary data.</text>
</comment>
<keyword evidence="3" id="KW-1185">Reference proteome</keyword>
<sequence length="448" mass="52183">MTFILVTNLIEMTSTFHTNLNPILILSKSFGLIDIKYTVEPSGLLDRNLNSTFYAVQEIIRMIVLLICTFLYFNSFDSDVHLLQMINIIRFWFVIIAARISAIQIIKFINGIIEFDSKIKPLLENLLISQHSWKNKYWNMIFILLFIYFLGVKLLFLYFKSGKIKNVVSLLHYVLFSLPFVMDYAVIITSCFFLQNMCIRFQTLNDIWKCIPIDLINVSGQWTHNEIVNVMENTRLLHSELCELLKMFSLGYGSLLLGFFSFSYINILLSIYFIINSYDITSSNYSKSVIELILSLMIHVQIVTFLMSIIIFVSLIDEKVIQWVIHPIIIILSVRLKIISYLRLYQISNLHLDIKRQIKMFMNQILACDSDKISAFGLFDINLNLVTSVSTHFSHIVLQIIQIIILVLLISGIVTLIQMKNHPIILKINNDTRYFFKKVLRFGPNFSI</sequence>
<dbReference type="AlphaFoldDB" id="A0A6G0Y6D8"/>
<gene>
    <name evidence="2" type="ORF">FWK35_00018946</name>
</gene>
<proteinExistence type="predicted"/>
<feature type="transmembrane region" description="Helical" evidence="1">
    <location>
        <begin position="295"/>
        <end position="316"/>
    </location>
</feature>